<dbReference type="EMBL" id="JARRAG010000001">
    <property type="protein sequence ID" value="MDG3002195.1"/>
    <property type="molecule type" value="Genomic_DNA"/>
</dbReference>
<comment type="caution">
    <text evidence="1">The sequence shown here is derived from an EMBL/GenBank/DDBJ whole genome shotgun (WGS) entry which is preliminary data.</text>
</comment>
<organism evidence="1 2">
    <name type="scientific">Paludisphaera mucosa</name>
    <dbReference type="NCBI Taxonomy" id="3030827"/>
    <lineage>
        <taxon>Bacteria</taxon>
        <taxon>Pseudomonadati</taxon>
        <taxon>Planctomycetota</taxon>
        <taxon>Planctomycetia</taxon>
        <taxon>Isosphaerales</taxon>
        <taxon>Isosphaeraceae</taxon>
        <taxon>Paludisphaera</taxon>
    </lineage>
</organism>
<accession>A0ABT6F3R1</accession>
<dbReference type="RefSeq" id="WP_277858562.1">
    <property type="nucleotide sequence ID" value="NZ_JARRAG010000001.1"/>
</dbReference>
<reference evidence="1 2" key="1">
    <citation type="submission" date="2023-03" db="EMBL/GenBank/DDBJ databases">
        <title>Paludisphaera mucosa sp. nov. a novel planctomycete from northern fen.</title>
        <authorList>
            <person name="Ivanova A."/>
        </authorList>
    </citation>
    <scope>NUCLEOTIDE SEQUENCE [LARGE SCALE GENOMIC DNA]</scope>
    <source>
        <strain evidence="1 2">Pla2</strain>
    </source>
</reference>
<dbReference type="Proteomes" id="UP001216907">
    <property type="component" value="Unassembled WGS sequence"/>
</dbReference>
<name>A0ABT6F3R1_9BACT</name>
<keyword evidence="2" id="KW-1185">Reference proteome</keyword>
<proteinExistence type="predicted"/>
<sequence>MTVDVWTGEGIPPGYPASVRPRHCRPPGAGFGLPAFSACFTCGLVWSSVEPDALRGFIHRRGEEIARQHLDEIERGPFRDLPDTDLAREIGAAIADVDALSRAGSSAVPRRYRELRGVPWDQALHDTRNWRRLTREEKLELFGWAPKKKSALDDFDAPFP</sequence>
<gene>
    <name evidence="1" type="ORF">PZE19_00190</name>
</gene>
<evidence type="ECO:0000313" key="1">
    <source>
        <dbReference type="EMBL" id="MDG3002195.1"/>
    </source>
</evidence>
<evidence type="ECO:0000313" key="2">
    <source>
        <dbReference type="Proteomes" id="UP001216907"/>
    </source>
</evidence>
<protein>
    <submittedName>
        <fullName evidence="1">Uncharacterized protein</fullName>
    </submittedName>
</protein>